<dbReference type="RefSeq" id="XP_038054939.1">
    <property type="nucleotide sequence ID" value="XM_038199011.1"/>
</dbReference>
<dbReference type="PANTHER" id="PTHR24249:SF424">
    <property type="entry name" value="G-PROTEIN COUPLED RECEPTORS FAMILY 1 PROFILE DOMAIN-CONTAINING PROTEIN"/>
    <property type="match status" value="1"/>
</dbReference>
<keyword evidence="8 9" id="KW-0807">Transducer</keyword>
<evidence type="ECO:0000256" key="10">
    <source>
        <dbReference type="SAM" id="Phobius"/>
    </source>
</evidence>
<comment type="similarity">
    <text evidence="9">Belongs to the G-protein coupled receptor 1 family.</text>
</comment>
<feature type="transmembrane region" description="Helical" evidence="10">
    <location>
        <begin position="155"/>
        <end position="176"/>
    </location>
</feature>
<dbReference type="InterPro" id="IPR050569">
    <property type="entry name" value="TAAR"/>
</dbReference>
<feature type="domain" description="G-protein coupled receptors family 1 profile" evidence="11">
    <location>
        <begin position="56"/>
        <end position="310"/>
    </location>
</feature>
<dbReference type="PROSITE" id="PS00237">
    <property type="entry name" value="G_PROTEIN_RECEP_F1_1"/>
    <property type="match status" value="1"/>
</dbReference>
<proteinExistence type="inferred from homology"/>
<dbReference type="GO" id="GO:0004930">
    <property type="term" value="F:G protein-coupled receptor activity"/>
    <property type="evidence" value="ECO:0007669"/>
    <property type="project" value="UniProtKB-KW"/>
</dbReference>
<organism evidence="12 13">
    <name type="scientific">Patiria miniata</name>
    <name type="common">Bat star</name>
    <name type="synonym">Asterina miniata</name>
    <dbReference type="NCBI Taxonomy" id="46514"/>
    <lineage>
        <taxon>Eukaryota</taxon>
        <taxon>Metazoa</taxon>
        <taxon>Echinodermata</taxon>
        <taxon>Eleutherozoa</taxon>
        <taxon>Asterozoa</taxon>
        <taxon>Asteroidea</taxon>
        <taxon>Valvatacea</taxon>
        <taxon>Valvatida</taxon>
        <taxon>Asterinidae</taxon>
        <taxon>Patiria</taxon>
    </lineage>
</organism>
<dbReference type="SUPFAM" id="SSF81321">
    <property type="entry name" value="Family A G protein-coupled receptor-like"/>
    <property type="match status" value="1"/>
</dbReference>
<feature type="transmembrane region" description="Helical" evidence="10">
    <location>
        <begin position="76"/>
        <end position="101"/>
    </location>
</feature>
<dbReference type="CDD" id="cd00637">
    <property type="entry name" value="7tm_classA_rhodopsin-like"/>
    <property type="match status" value="1"/>
</dbReference>
<evidence type="ECO:0000259" key="11">
    <source>
        <dbReference type="PROSITE" id="PS50262"/>
    </source>
</evidence>
<dbReference type="GO" id="GO:0005886">
    <property type="term" value="C:plasma membrane"/>
    <property type="evidence" value="ECO:0007669"/>
    <property type="project" value="UniProtKB-SubCell"/>
</dbReference>
<sequence length="341" mass="37230">MVGQINDQLQMMDNQTDNFTSLPQPTSAEASTPLSPAVLALRTTLITLIAIFIVVGDVFSIVVVRRIKDLAESSKILMISLASNDLLVGLYAIPTIVASALDHWPFGSIVCSIQGFVALTSVTLSVCLICLLNLERYVAVTHPFRFQVWFQRRNVLAAVTVAAILCIALVVIRIWLIMPMSYIPASVLCIGEHGTAVLEITLTVVVAVAPVVIMVFIYLRLIHISRQHARKIQAQVGGQRGVQKAARSLGPDTKAVRTFLVVTVCFALCWMPIQGSRAYAAVSGSSLPNWLVFVTTWLAASNSFFNVCIYYVFNASFRSEARRALNRLRCGKCSSVGPVEA</sequence>
<dbReference type="Pfam" id="PF00001">
    <property type="entry name" value="7tm_1"/>
    <property type="match status" value="1"/>
</dbReference>
<name>A0A913ZU14_PATMI</name>
<keyword evidence="2" id="KW-1003">Cell membrane</keyword>
<feature type="transmembrane region" description="Helical" evidence="10">
    <location>
        <begin position="39"/>
        <end position="64"/>
    </location>
</feature>
<reference evidence="12" key="1">
    <citation type="submission" date="2022-11" db="UniProtKB">
        <authorList>
            <consortium name="EnsemblMetazoa"/>
        </authorList>
    </citation>
    <scope>IDENTIFICATION</scope>
</reference>
<feature type="transmembrane region" description="Helical" evidence="10">
    <location>
        <begin position="196"/>
        <end position="221"/>
    </location>
</feature>
<accession>A0A913ZU14</accession>
<evidence type="ECO:0000256" key="2">
    <source>
        <dbReference type="ARBA" id="ARBA00022475"/>
    </source>
</evidence>
<evidence type="ECO:0000313" key="13">
    <source>
        <dbReference type="Proteomes" id="UP000887568"/>
    </source>
</evidence>
<feature type="transmembrane region" description="Helical" evidence="10">
    <location>
        <begin position="293"/>
        <end position="313"/>
    </location>
</feature>
<dbReference type="EnsemblMetazoa" id="XM_038199011.1">
    <property type="protein sequence ID" value="XP_038054939.1"/>
    <property type="gene ID" value="LOC119727147"/>
</dbReference>
<evidence type="ECO:0000256" key="1">
    <source>
        <dbReference type="ARBA" id="ARBA00004651"/>
    </source>
</evidence>
<keyword evidence="13" id="KW-1185">Reference proteome</keyword>
<dbReference type="PANTHER" id="PTHR24249">
    <property type="entry name" value="HISTAMINE RECEPTOR-RELATED G-PROTEIN COUPLED RECEPTOR"/>
    <property type="match status" value="1"/>
</dbReference>
<protein>
    <recommendedName>
        <fullName evidence="11">G-protein coupled receptors family 1 profile domain-containing protein</fullName>
    </recommendedName>
</protein>
<feature type="transmembrane region" description="Helical" evidence="10">
    <location>
        <begin position="113"/>
        <end position="134"/>
    </location>
</feature>
<keyword evidence="3 9" id="KW-0812">Transmembrane</keyword>
<evidence type="ECO:0000256" key="3">
    <source>
        <dbReference type="ARBA" id="ARBA00022692"/>
    </source>
</evidence>
<keyword evidence="5 9" id="KW-0297">G-protein coupled receptor</keyword>
<dbReference type="PROSITE" id="PS50262">
    <property type="entry name" value="G_PROTEIN_RECEP_F1_2"/>
    <property type="match status" value="1"/>
</dbReference>
<dbReference type="OMA" id="MSFNEPK"/>
<evidence type="ECO:0000256" key="8">
    <source>
        <dbReference type="ARBA" id="ARBA00023224"/>
    </source>
</evidence>
<evidence type="ECO:0000313" key="12">
    <source>
        <dbReference type="EnsemblMetazoa" id="XP_038054939.1"/>
    </source>
</evidence>
<evidence type="ECO:0000256" key="9">
    <source>
        <dbReference type="RuleBase" id="RU000688"/>
    </source>
</evidence>
<evidence type="ECO:0000256" key="6">
    <source>
        <dbReference type="ARBA" id="ARBA00023136"/>
    </source>
</evidence>
<keyword evidence="6 10" id="KW-0472">Membrane</keyword>
<dbReference type="Proteomes" id="UP000887568">
    <property type="component" value="Unplaced"/>
</dbReference>
<dbReference type="OrthoDB" id="6102451at2759"/>
<dbReference type="PRINTS" id="PR00237">
    <property type="entry name" value="GPCRRHODOPSN"/>
</dbReference>
<dbReference type="Gene3D" id="1.20.1070.10">
    <property type="entry name" value="Rhodopsin 7-helix transmembrane proteins"/>
    <property type="match status" value="1"/>
</dbReference>
<keyword evidence="4 10" id="KW-1133">Transmembrane helix</keyword>
<evidence type="ECO:0000256" key="7">
    <source>
        <dbReference type="ARBA" id="ARBA00023170"/>
    </source>
</evidence>
<comment type="subcellular location">
    <subcellularLocation>
        <location evidence="1">Cell membrane</location>
        <topology evidence="1">Multi-pass membrane protein</topology>
    </subcellularLocation>
</comment>
<evidence type="ECO:0000256" key="4">
    <source>
        <dbReference type="ARBA" id="ARBA00022989"/>
    </source>
</evidence>
<evidence type="ECO:0000256" key="5">
    <source>
        <dbReference type="ARBA" id="ARBA00023040"/>
    </source>
</evidence>
<dbReference type="InterPro" id="IPR017452">
    <property type="entry name" value="GPCR_Rhodpsn_7TM"/>
</dbReference>
<dbReference type="GeneID" id="119727147"/>
<keyword evidence="7 9" id="KW-0675">Receptor</keyword>
<dbReference type="InterPro" id="IPR000276">
    <property type="entry name" value="GPCR_Rhodpsn"/>
</dbReference>
<dbReference type="AlphaFoldDB" id="A0A913ZU14"/>
<feature type="transmembrane region" description="Helical" evidence="10">
    <location>
        <begin position="255"/>
        <end position="273"/>
    </location>
</feature>